<gene>
    <name evidence="1" type="ORF">LIER_22119</name>
</gene>
<evidence type="ECO:0000313" key="2">
    <source>
        <dbReference type="Proteomes" id="UP001454036"/>
    </source>
</evidence>
<reference evidence="1 2" key="1">
    <citation type="submission" date="2024-01" db="EMBL/GenBank/DDBJ databases">
        <title>The complete chloroplast genome sequence of Lithospermum erythrorhizon: insights into the phylogenetic relationship among Boraginaceae species and the maternal lineages of purple gromwells.</title>
        <authorList>
            <person name="Okada T."/>
            <person name="Watanabe K."/>
        </authorList>
    </citation>
    <scope>NUCLEOTIDE SEQUENCE [LARGE SCALE GENOMIC DNA]</scope>
</reference>
<sequence length="34" mass="3973">MGSKSPILIIILLIHCFPLLCLAQKFDFFYFVLQ</sequence>
<name>A0AAV3QYD5_LITER</name>
<proteinExistence type="predicted"/>
<evidence type="ECO:0000313" key="1">
    <source>
        <dbReference type="EMBL" id="GAA0167112.1"/>
    </source>
</evidence>
<dbReference type="Proteomes" id="UP001454036">
    <property type="component" value="Unassembled WGS sequence"/>
</dbReference>
<dbReference type="EMBL" id="BAABME010005971">
    <property type="protein sequence ID" value="GAA0167112.1"/>
    <property type="molecule type" value="Genomic_DNA"/>
</dbReference>
<accession>A0AAV3QYD5</accession>
<comment type="caution">
    <text evidence="1">The sequence shown here is derived from an EMBL/GenBank/DDBJ whole genome shotgun (WGS) entry which is preliminary data.</text>
</comment>
<keyword evidence="2" id="KW-1185">Reference proteome</keyword>
<dbReference type="AlphaFoldDB" id="A0AAV3QYD5"/>
<protein>
    <submittedName>
        <fullName evidence="1">Uncharacterized protein</fullName>
    </submittedName>
</protein>
<organism evidence="1 2">
    <name type="scientific">Lithospermum erythrorhizon</name>
    <name type="common">Purple gromwell</name>
    <name type="synonym">Lithospermum officinale var. erythrorhizon</name>
    <dbReference type="NCBI Taxonomy" id="34254"/>
    <lineage>
        <taxon>Eukaryota</taxon>
        <taxon>Viridiplantae</taxon>
        <taxon>Streptophyta</taxon>
        <taxon>Embryophyta</taxon>
        <taxon>Tracheophyta</taxon>
        <taxon>Spermatophyta</taxon>
        <taxon>Magnoliopsida</taxon>
        <taxon>eudicotyledons</taxon>
        <taxon>Gunneridae</taxon>
        <taxon>Pentapetalae</taxon>
        <taxon>asterids</taxon>
        <taxon>lamiids</taxon>
        <taxon>Boraginales</taxon>
        <taxon>Boraginaceae</taxon>
        <taxon>Boraginoideae</taxon>
        <taxon>Lithospermeae</taxon>
        <taxon>Lithospermum</taxon>
    </lineage>
</organism>